<gene>
    <name evidence="1" type="ORF">LCOR_01465.1</name>
</gene>
<comment type="caution">
    <text evidence="1">The sequence shown here is derived from an EMBL/GenBank/DDBJ whole genome shotgun (WGS) entry which is preliminary data.</text>
</comment>
<dbReference type="EMBL" id="CBTN010000004">
    <property type="protein sequence ID" value="CDH49730.1"/>
    <property type="molecule type" value="Genomic_DNA"/>
</dbReference>
<keyword evidence="2" id="KW-1185">Reference proteome</keyword>
<reference evidence="1" key="1">
    <citation type="submission" date="2013-08" db="EMBL/GenBank/DDBJ databases">
        <title>Gene expansion shapes genome architecture in the human pathogen Lichtheimia corymbifera: an evolutionary genomics analysis in the ancient terrestrial Mucorales (Mucoromycotina).</title>
        <authorList>
            <person name="Schwartze V.U."/>
            <person name="Winter S."/>
            <person name="Shelest E."/>
            <person name="Marcet-Houben M."/>
            <person name="Horn F."/>
            <person name="Wehner S."/>
            <person name="Hoffmann K."/>
            <person name="Riege K."/>
            <person name="Sammeth M."/>
            <person name="Nowrousian M."/>
            <person name="Valiante V."/>
            <person name="Linde J."/>
            <person name="Jacobsen I.D."/>
            <person name="Marz M."/>
            <person name="Brakhage A.A."/>
            <person name="Gabaldon T."/>
            <person name="Bocker S."/>
            <person name="Voigt K."/>
        </authorList>
    </citation>
    <scope>NUCLEOTIDE SEQUENCE [LARGE SCALE GENOMIC DNA]</scope>
    <source>
        <strain evidence="1">FSU 9682</strain>
    </source>
</reference>
<proteinExistence type="predicted"/>
<dbReference type="AlphaFoldDB" id="A0A068RJ31"/>
<evidence type="ECO:0000313" key="1">
    <source>
        <dbReference type="EMBL" id="CDH49730.1"/>
    </source>
</evidence>
<name>A0A068RJ31_9FUNG</name>
<accession>A0A068RJ31</accession>
<sequence>MVDLECIELSGISMTGCWSPLSQADDTALGNSGYVIHTQHSWALPSSYISLSTPYSVTITSRLSKLKKTTSTDHGTLLDRLTIALALMRWSRFLGCSLSKRHEIPQACAAHREESEFI</sequence>
<dbReference type="Proteomes" id="UP000027586">
    <property type="component" value="Unassembled WGS sequence"/>
</dbReference>
<protein>
    <submittedName>
        <fullName evidence="1">Uncharacterized protein</fullName>
    </submittedName>
</protein>
<evidence type="ECO:0000313" key="2">
    <source>
        <dbReference type="Proteomes" id="UP000027586"/>
    </source>
</evidence>
<organism evidence="1 2">
    <name type="scientific">Lichtheimia corymbifera JMRC:FSU:9682</name>
    <dbReference type="NCBI Taxonomy" id="1263082"/>
    <lineage>
        <taxon>Eukaryota</taxon>
        <taxon>Fungi</taxon>
        <taxon>Fungi incertae sedis</taxon>
        <taxon>Mucoromycota</taxon>
        <taxon>Mucoromycotina</taxon>
        <taxon>Mucoromycetes</taxon>
        <taxon>Mucorales</taxon>
        <taxon>Lichtheimiaceae</taxon>
        <taxon>Lichtheimia</taxon>
    </lineage>
</organism>
<dbReference type="VEuPathDB" id="FungiDB:LCOR_01465.1"/>